<dbReference type="SUPFAM" id="SSF52540">
    <property type="entry name" value="P-loop containing nucleoside triphosphate hydrolases"/>
    <property type="match status" value="1"/>
</dbReference>
<name>A0A2R6XYZ0_9BACL</name>
<dbReference type="GO" id="GO:0015192">
    <property type="term" value="F:L-phenylalanine transmembrane transporter activity"/>
    <property type="evidence" value="ECO:0007669"/>
    <property type="project" value="TreeGrafter"/>
</dbReference>
<comment type="caution">
    <text evidence="5">The sequence shown here is derived from an EMBL/GenBank/DDBJ whole genome shotgun (WGS) entry which is preliminary data.</text>
</comment>
<evidence type="ECO:0000313" key="5">
    <source>
        <dbReference type="EMBL" id="PTQ55629.1"/>
    </source>
</evidence>
<evidence type="ECO:0000259" key="4">
    <source>
        <dbReference type="PROSITE" id="PS50893"/>
    </source>
</evidence>
<keyword evidence="2" id="KW-0547">Nucleotide-binding</keyword>
<dbReference type="Pfam" id="PF00005">
    <property type="entry name" value="ABC_tran"/>
    <property type="match status" value="1"/>
</dbReference>
<sequence>MKSVALLEVKEVVKRFGGVTAVQGISFSVQEGEIFALIGPNGSGKTTLFNLMTGVFPPTSGSIYFLDQRIDGWPTHKIISLGMGRTFQVVRPLKRMSVLDNVMVGAFLHTSDMREARTLSLQVLEETGLIDRANEEARSLPIALRKRLEIARALATRPKLLLLDEVAAGLNSKEVEKVMELMVEVNRRGTTIILVEHVMKVVLGVATRALAINFGRPIAEGSPREVVRHPEVITAYLGERHAAH</sequence>
<accession>A0A2R6XYZ0</accession>
<evidence type="ECO:0000256" key="3">
    <source>
        <dbReference type="ARBA" id="ARBA00022840"/>
    </source>
</evidence>
<dbReference type="CDD" id="cd03219">
    <property type="entry name" value="ABC_Mj1267_LivG_branched"/>
    <property type="match status" value="1"/>
</dbReference>
<dbReference type="GO" id="GO:0015808">
    <property type="term" value="P:L-alanine transport"/>
    <property type="evidence" value="ECO:0007669"/>
    <property type="project" value="TreeGrafter"/>
</dbReference>
<dbReference type="GO" id="GO:0042941">
    <property type="term" value="P:D-alanine transmembrane transport"/>
    <property type="evidence" value="ECO:0007669"/>
    <property type="project" value="TreeGrafter"/>
</dbReference>
<dbReference type="Gene3D" id="3.40.50.300">
    <property type="entry name" value="P-loop containing nucleotide triphosphate hydrolases"/>
    <property type="match status" value="1"/>
</dbReference>
<dbReference type="GO" id="GO:0005524">
    <property type="term" value="F:ATP binding"/>
    <property type="evidence" value="ECO:0007669"/>
    <property type="project" value="UniProtKB-KW"/>
</dbReference>
<reference evidence="6" key="1">
    <citation type="journal article" date="2018" name="Sci. Rep.">
        <title>Lignite coal burning seam in the remote Altai Mountains harbors a hydrogen-driven thermophilic microbial community.</title>
        <authorList>
            <person name="Kadnikov V.V."/>
            <person name="Mardanov A.V."/>
            <person name="Ivasenko D.A."/>
            <person name="Antsiferov D.V."/>
            <person name="Beletsky A.V."/>
            <person name="Karnachuk O.V."/>
            <person name="Ravin N.V."/>
        </authorList>
    </citation>
    <scope>NUCLEOTIDE SEQUENCE [LARGE SCALE GENOMIC DNA]</scope>
</reference>
<dbReference type="GO" id="GO:0015188">
    <property type="term" value="F:L-isoleucine transmembrane transporter activity"/>
    <property type="evidence" value="ECO:0007669"/>
    <property type="project" value="TreeGrafter"/>
</dbReference>
<dbReference type="PANTHER" id="PTHR45772">
    <property type="entry name" value="CONSERVED COMPONENT OF ABC TRANSPORTER FOR NATURAL AMINO ACIDS-RELATED"/>
    <property type="match status" value="1"/>
</dbReference>
<dbReference type="InterPro" id="IPR027417">
    <property type="entry name" value="P-loop_NTPase"/>
</dbReference>
<evidence type="ECO:0000256" key="1">
    <source>
        <dbReference type="ARBA" id="ARBA00022448"/>
    </source>
</evidence>
<dbReference type="GO" id="GO:1903805">
    <property type="term" value="P:L-valine import across plasma membrane"/>
    <property type="evidence" value="ECO:0007669"/>
    <property type="project" value="TreeGrafter"/>
</dbReference>
<dbReference type="PROSITE" id="PS50893">
    <property type="entry name" value="ABC_TRANSPORTER_2"/>
    <property type="match status" value="1"/>
</dbReference>
<dbReference type="InterPro" id="IPR051120">
    <property type="entry name" value="ABC_AA/LPS_Transport"/>
</dbReference>
<evidence type="ECO:0000256" key="2">
    <source>
        <dbReference type="ARBA" id="ARBA00022741"/>
    </source>
</evidence>
<keyword evidence="3 5" id="KW-0067">ATP-binding</keyword>
<dbReference type="AlphaFoldDB" id="A0A2R6XYZ0"/>
<dbReference type="InterPro" id="IPR003439">
    <property type="entry name" value="ABC_transporter-like_ATP-bd"/>
</dbReference>
<dbReference type="InterPro" id="IPR032823">
    <property type="entry name" value="BCA_ABC_TP_C"/>
</dbReference>
<gene>
    <name evidence="5" type="ORF">BSOLF_1766</name>
</gene>
<keyword evidence="1" id="KW-0813">Transport</keyword>
<dbReference type="GO" id="GO:0016887">
    <property type="term" value="F:ATP hydrolysis activity"/>
    <property type="evidence" value="ECO:0007669"/>
    <property type="project" value="InterPro"/>
</dbReference>
<dbReference type="GO" id="GO:0005304">
    <property type="term" value="F:L-valine transmembrane transporter activity"/>
    <property type="evidence" value="ECO:0007669"/>
    <property type="project" value="TreeGrafter"/>
</dbReference>
<dbReference type="Proteomes" id="UP000244338">
    <property type="component" value="Unassembled WGS sequence"/>
</dbReference>
<dbReference type="GO" id="GO:1903806">
    <property type="term" value="P:L-isoleucine import across plasma membrane"/>
    <property type="evidence" value="ECO:0007669"/>
    <property type="project" value="TreeGrafter"/>
</dbReference>
<organism evidence="5 6">
    <name type="scientific">Candidatus Carbonibacillus altaicus</name>
    <dbReference type="NCBI Taxonomy" id="2163959"/>
    <lineage>
        <taxon>Bacteria</taxon>
        <taxon>Bacillati</taxon>
        <taxon>Bacillota</taxon>
        <taxon>Bacilli</taxon>
        <taxon>Bacillales</taxon>
        <taxon>Candidatus Carbonibacillus</taxon>
    </lineage>
</organism>
<dbReference type="SMART" id="SM00382">
    <property type="entry name" value="AAA"/>
    <property type="match status" value="1"/>
</dbReference>
<proteinExistence type="predicted"/>
<dbReference type="EMBL" id="PEBX01000089">
    <property type="protein sequence ID" value="PTQ55629.1"/>
    <property type="molecule type" value="Genomic_DNA"/>
</dbReference>
<dbReference type="PANTHER" id="PTHR45772:SF7">
    <property type="entry name" value="AMINO ACID ABC TRANSPORTER ATP-BINDING PROTEIN"/>
    <property type="match status" value="1"/>
</dbReference>
<dbReference type="Pfam" id="PF12399">
    <property type="entry name" value="BCA_ABC_TP_C"/>
    <property type="match status" value="1"/>
</dbReference>
<feature type="domain" description="ABC transporter" evidence="4">
    <location>
        <begin position="7"/>
        <end position="239"/>
    </location>
</feature>
<evidence type="ECO:0000313" key="6">
    <source>
        <dbReference type="Proteomes" id="UP000244338"/>
    </source>
</evidence>
<dbReference type="InterPro" id="IPR003593">
    <property type="entry name" value="AAA+_ATPase"/>
</dbReference>
<protein>
    <submittedName>
        <fullName evidence="5">Branched-chain amino acid transport ATP-binding protein LivG</fullName>
    </submittedName>
</protein>
<dbReference type="GO" id="GO:0005886">
    <property type="term" value="C:plasma membrane"/>
    <property type="evidence" value="ECO:0007669"/>
    <property type="project" value="TreeGrafter"/>
</dbReference>